<feature type="compositionally biased region" description="Basic residues" evidence="1">
    <location>
        <begin position="24"/>
        <end position="34"/>
    </location>
</feature>
<dbReference type="RefSeq" id="WP_258786348.1">
    <property type="nucleotide sequence ID" value="NZ_JANUGQ010000004.1"/>
</dbReference>
<organism evidence="2 3">
    <name type="scientific">Streptomyces pyxinae</name>
    <dbReference type="NCBI Taxonomy" id="2970734"/>
    <lineage>
        <taxon>Bacteria</taxon>
        <taxon>Bacillati</taxon>
        <taxon>Actinomycetota</taxon>
        <taxon>Actinomycetes</taxon>
        <taxon>Kitasatosporales</taxon>
        <taxon>Streptomycetaceae</taxon>
        <taxon>Streptomyces</taxon>
    </lineage>
</organism>
<evidence type="ECO:0000313" key="3">
    <source>
        <dbReference type="Proteomes" id="UP001431313"/>
    </source>
</evidence>
<dbReference type="EMBL" id="JANUGQ010000004">
    <property type="protein sequence ID" value="MCS0635527.1"/>
    <property type="molecule type" value="Genomic_DNA"/>
</dbReference>
<accession>A0ABT2CDP2</accession>
<protein>
    <submittedName>
        <fullName evidence="2">Uncharacterized protein</fullName>
    </submittedName>
</protein>
<gene>
    <name evidence="2" type="ORF">NX801_07615</name>
</gene>
<evidence type="ECO:0000256" key="1">
    <source>
        <dbReference type="SAM" id="MobiDB-lite"/>
    </source>
</evidence>
<comment type="caution">
    <text evidence="2">The sequence shown here is derived from an EMBL/GenBank/DDBJ whole genome shotgun (WGS) entry which is preliminary data.</text>
</comment>
<keyword evidence="3" id="KW-1185">Reference proteome</keyword>
<reference evidence="2" key="1">
    <citation type="submission" date="2022-08" db="EMBL/GenBank/DDBJ databases">
        <authorList>
            <person name="Somphong A."/>
            <person name="Phongsopitanun W."/>
        </authorList>
    </citation>
    <scope>NUCLEOTIDE SEQUENCE</scope>
    <source>
        <strain evidence="2">LP05-1</strain>
    </source>
</reference>
<name>A0ABT2CDP2_9ACTN</name>
<proteinExistence type="predicted"/>
<sequence>MTRRVVGATAPPEPEQRKTPARPTPRRSTVHWRHPWHCGGASTVRCGEWRHMGLEERQPRGGLQWRGEPLGQAVRLFTAGARGDRELPAKVSA</sequence>
<feature type="region of interest" description="Disordered" evidence="1">
    <location>
        <begin position="1"/>
        <end position="34"/>
    </location>
</feature>
<evidence type="ECO:0000313" key="2">
    <source>
        <dbReference type="EMBL" id="MCS0635527.1"/>
    </source>
</evidence>
<dbReference type="Proteomes" id="UP001431313">
    <property type="component" value="Unassembled WGS sequence"/>
</dbReference>